<dbReference type="Proteomes" id="UP000078387">
    <property type="component" value="Unassembled WGS sequence"/>
</dbReference>
<feature type="domain" description="Myotubularin phosphatase" evidence="7">
    <location>
        <begin position="687"/>
        <end position="887"/>
    </location>
</feature>
<keyword evidence="3" id="KW-0547">Nucleotide-binding</keyword>
<gene>
    <name evidence="8" type="ORF">CL6EHI_135010</name>
</gene>
<feature type="compositionally biased region" description="Polar residues" evidence="5">
    <location>
        <begin position="35"/>
        <end position="48"/>
    </location>
</feature>
<dbReference type="GO" id="GO:0004672">
    <property type="term" value="F:protein kinase activity"/>
    <property type="evidence" value="ECO:0007669"/>
    <property type="project" value="InterPro"/>
</dbReference>
<dbReference type="Gene3D" id="1.10.510.10">
    <property type="entry name" value="Transferase(Phosphotransferase) domain 1"/>
    <property type="match status" value="1"/>
</dbReference>
<dbReference type="VEuPathDB" id="AmoebaDB:EHI_135010"/>
<evidence type="ECO:0000259" key="7">
    <source>
        <dbReference type="PROSITE" id="PS51339"/>
    </source>
</evidence>
<proteinExistence type="predicted"/>
<dbReference type="VEuPathDB" id="AmoebaDB:EHI8A_002370"/>
<dbReference type="Gene3D" id="3.80.10.10">
    <property type="entry name" value="Ribonuclease Inhibitor"/>
    <property type="match status" value="1"/>
</dbReference>
<dbReference type="EMBL" id="BDEQ01000001">
    <property type="protein sequence ID" value="GAT94845.1"/>
    <property type="molecule type" value="Genomic_DNA"/>
</dbReference>
<dbReference type="Pfam" id="PF06602">
    <property type="entry name" value="Myotub-related"/>
    <property type="match status" value="1"/>
</dbReference>
<evidence type="ECO:0000256" key="2">
    <source>
        <dbReference type="ARBA" id="ARBA00022737"/>
    </source>
</evidence>
<dbReference type="SUPFAM" id="SSF50729">
    <property type="entry name" value="PH domain-like"/>
    <property type="match status" value="1"/>
</dbReference>
<keyword evidence="1" id="KW-0433">Leucine-rich repeat</keyword>
<dbReference type="InterPro" id="IPR011993">
    <property type="entry name" value="PH-like_dom_sf"/>
</dbReference>
<dbReference type="PROSITE" id="PS51450">
    <property type="entry name" value="LRR"/>
    <property type="match status" value="1"/>
</dbReference>
<evidence type="ECO:0000256" key="3">
    <source>
        <dbReference type="ARBA" id="ARBA00022741"/>
    </source>
</evidence>
<dbReference type="PROSITE" id="PS50011">
    <property type="entry name" value="PROTEIN_KINASE_DOM"/>
    <property type="match status" value="1"/>
</dbReference>
<dbReference type="VEuPathDB" id="AmoebaDB:KM1_008210"/>
<dbReference type="SUPFAM" id="SSF52058">
    <property type="entry name" value="L domain-like"/>
    <property type="match status" value="1"/>
</dbReference>
<dbReference type="InterPro" id="IPR029021">
    <property type="entry name" value="Prot-tyrosine_phosphatase-like"/>
</dbReference>
<dbReference type="GO" id="GO:0005524">
    <property type="term" value="F:ATP binding"/>
    <property type="evidence" value="ECO:0007669"/>
    <property type="project" value="UniProtKB-KW"/>
</dbReference>
<dbReference type="VEuPathDB" id="AmoebaDB:EHI5A_009540"/>
<feature type="region of interest" description="Disordered" evidence="5">
    <location>
        <begin position="1"/>
        <end position="48"/>
    </location>
</feature>
<dbReference type="InterPro" id="IPR032675">
    <property type="entry name" value="LRR_dom_sf"/>
</dbReference>
<feature type="domain" description="Protein kinase" evidence="6">
    <location>
        <begin position="1677"/>
        <end position="1981"/>
    </location>
</feature>
<evidence type="ECO:0000259" key="6">
    <source>
        <dbReference type="PROSITE" id="PS50011"/>
    </source>
</evidence>
<dbReference type="InterPro" id="IPR001245">
    <property type="entry name" value="Ser-Thr/Tyr_kinase_cat_dom"/>
</dbReference>
<dbReference type="SUPFAM" id="SSF56112">
    <property type="entry name" value="Protein kinase-like (PK-like)"/>
    <property type="match status" value="1"/>
</dbReference>
<dbReference type="InterPro" id="IPR001611">
    <property type="entry name" value="Leu-rich_rpt"/>
</dbReference>
<evidence type="ECO:0000256" key="4">
    <source>
        <dbReference type="ARBA" id="ARBA00022840"/>
    </source>
</evidence>
<name>A0A5K1TWE9_ENTHI</name>
<dbReference type="PANTHER" id="PTHR48056:SF81">
    <property type="entry name" value="RECEPTOR PROTEIN-TYROSINE KINASE CEPR1"/>
    <property type="match status" value="1"/>
</dbReference>
<dbReference type="OMA" id="MIFEANA"/>
<dbReference type="SMART" id="SM00220">
    <property type="entry name" value="S_TKc"/>
    <property type="match status" value="1"/>
</dbReference>
<organism evidence="8 9">
    <name type="scientific">Entamoeba histolytica</name>
    <dbReference type="NCBI Taxonomy" id="5759"/>
    <lineage>
        <taxon>Eukaryota</taxon>
        <taxon>Amoebozoa</taxon>
        <taxon>Evosea</taxon>
        <taxon>Archamoebae</taxon>
        <taxon>Mastigamoebida</taxon>
        <taxon>Entamoebidae</taxon>
        <taxon>Entamoeba</taxon>
    </lineage>
</organism>
<protein>
    <submittedName>
        <fullName evidence="8">Uncharacterized protein</fullName>
    </submittedName>
</protein>
<evidence type="ECO:0000313" key="8">
    <source>
        <dbReference type="EMBL" id="GAT94845.1"/>
    </source>
</evidence>
<dbReference type="PROSITE" id="PS51339">
    <property type="entry name" value="PPASE_MYOTUBULARIN"/>
    <property type="match status" value="1"/>
</dbReference>
<comment type="caution">
    <text evidence="8">The sequence shown here is derived from an EMBL/GenBank/DDBJ whole genome shotgun (WGS) entry which is preliminary data.</text>
</comment>
<dbReference type="InterPro" id="IPR050647">
    <property type="entry name" value="Plant_LRR-RLKs"/>
</dbReference>
<evidence type="ECO:0000256" key="5">
    <source>
        <dbReference type="SAM" id="MobiDB-lite"/>
    </source>
</evidence>
<evidence type="ECO:0000256" key="1">
    <source>
        <dbReference type="ARBA" id="ARBA00022614"/>
    </source>
</evidence>
<dbReference type="InterPro" id="IPR011009">
    <property type="entry name" value="Kinase-like_dom_sf"/>
</dbReference>
<evidence type="ECO:0000313" key="9">
    <source>
        <dbReference type="Proteomes" id="UP000078387"/>
    </source>
</evidence>
<reference evidence="8 9" key="1">
    <citation type="submission" date="2016-05" db="EMBL/GenBank/DDBJ databases">
        <title>First whole genome sequencing of Entamoeba histolytica HM1:IMSS-clone-6.</title>
        <authorList>
            <person name="Mukherjee Avik.K."/>
            <person name="Izumyama S."/>
            <person name="Nakada-Tsukui K."/>
            <person name="Nozaki T."/>
        </authorList>
    </citation>
    <scope>NUCLEOTIDE SEQUENCE [LARGE SCALE GENOMIC DNA]</scope>
    <source>
        <strain evidence="8 9">HM1:IMSS clone 6</strain>
    </source>
</reference>
<dbReference type="PANTHER" id="PTHR48056">
    <property type="entry name" value="LRR RECEPTOR-LIKE SERINE/THREONINE-PROTEIN KINASE-RELATED"/>
    <property type="match status" value="1"/>
</dbReference>
<accession>A0A5K1TWE9</accession>
<sequence>MSMGSTTFRPKDRHKTKKNGMFELFKGQKPESRSVPPQLSERTLTTTDIESTRSHEPLLFLRKSESHKPQFRLKTHTFDGVPLVLENSFRFIEKVTRETKAVKPYSQMTEIELNEFINKFGEEKLTKYVKEKQLGKDIKRISLEKLIKLGINEKKAITIQNDIINYENKSKIGKHILLMKVNSDKALRKMFELMKGYEVNEIKQFNEMPKDEAHLIAFMAIRTFFAKKRPILINEKKAHELFEAYNQLKNDEIQLMNEVRKFIGSLEQNGVILLRTLKFIHRMISDDKSCYYYCKELFLHTMFSFFYEGDSSKIPKFYFLVDLIDKLIPKKTQSKLERVFESDSLYGGEVILYIEQPSKIPLYMILNQEQLNKECLNTWVGGKLYLTNYRLIWRTSNESLGSMAQCYYFNQVPLKMIFEASAVSGNGSNSSQCPHCIKIISRDNRILLFSMENEQRVISFKERLIYIANKVRNQTMKIDDYEQFYFKNIFENIWEKTATRFGVDIKSPNSLFCVQNNLKDRNRCSFEGITFRHYQLIDETHLEMDEFKRSPILIHRDKSGSYLFKLQYIFCKDHTTSQLKYPDELKQIFTTICTTEIVFVNSTYNTNPSLLKTCDTLQDSFHNKVVKLMNDVNEKTIGELNGYINYLLEYQEIILSVTMNIINKLTHGESIILLPNTKNASEIGIYTSLIELLTDKYYRSFEGFLELIFKEFVQYGYFKTICQYNLYPVHFLVFLKMVHSFIYYYPYQFGFNSTLIHFLYQHCNSGRFSAFEGSSTQGVFVYLYSNKEFFVNNSFVNEECDFYHKYCNKELPLVHCPYFFFRWMNYTYKQTDLFNTSAAVNFDLHERGTLTEIPSYIKDVSKAEVINLSNNPLMIIPECLQVYTTLQKLILSNCKLNCIPKHFFDSLTQLTYLDISNNSGTKSIFFTPLLSSLTNLKYLDLSSQVFFEPNALDKFTFPINLKTLLLTNCINKLPHSLTKIKELETLDISRNSCINISILPQLTSLKNFILESCEQKTLPTQISFLTYLTKLDVADNEIKELPYWLYEMTQLKDLNLSTNLLKYISIKQTQLTSLTHFDINNNSIKSLPVVHPLLNGVINCFMPPVISKIHVLSSSFGIETMKMVTDEWISMTNNSTNSIIFLHSTDEICGNSSLNKKDYFTFIYHDDSSPISFNFSRNDCYLIVFTSKEIETIYYWKYYLNLVLPQQMSVFVLLLADIKSSEKDFIESTVKDTFKQCDFLHLAKGKENSRIMAEKFIEWIKKFKHRWENEEYELLEIDQELLNCEINPPIVNRAQLEKIIETFGINKEKHTRFIDELDQSGTIISSVSVLNIIKNNAPDLLKVLPCFDSMEEVFILKTNLFERIYDIMYKNSTKGIGMMSDIYPKLQWCGNMNITLFSFILFKMELHNMLCVYFDEWFKKFHLTNNYEGFKQEGGIETLKELLNKPMESQHKLVLMTKESITNTQRINNKISEQNQQWIELRGDSIPEPKDCIPFVPFSLHSTLSIANSKVIERIWPKQLEKGYNEYAWSFRNNYVPPIIYDHILVLILVSNSKIINMFQQYVFVEFEDHDQIYYLMIKLEYSRLIIKIRTIANSVTRSLYCISFIGELNKKIKEILSFYSKELATNECVLCPVCIEEGIPDVGEMLVENLRIAIRNSNDTINCQPSISRGSYRQHIVSVNNISIGIQLEVLKSDFSNLMIEGSKVKIKRHLLDDTDYILYEASYNNEQVCMKTFSYEGKNEKGGSTRYLGNVFSTMMREANVAKTVNHPNFLALKGIVLTPLALLVDYCEQNLSLYLHSNSTVDWKTNLDFIIQICTGMKKLHSIKMVHRNLRTSAIMIKINPITKERYAVIADFGKTTPNYIGNKIEFTKDKREEDISKIAYIAPEVLQDQEFKSEADVYSFGIILWEIAHRLYPYEKNKQSPPLFYQICNGIRPLPNVKTPYSQFNKLVFKCWHQQPTNRPSFASLCIDFQKIRSEAFKLDKKK</sequence>
<dbReference type="Gene3D" id="2.30.29.30">
    <property type="entry name" value="Pleckstrin-homology domain (PH domain)/Phosphotyrosine-binding domain (PTB)"/>
    <property type="match status" value="1"/>
</dbReference>
<keyword evidence="2" id="KW-0677">Repeat</keyword>
<dbReference type="Pfam" id="PF07714">
    <property type="entry name" value="PK_Tyr_Ser-Thr"/>
    <property type="match status" value="1"/>
</dbReference>
<dbReference type="InterPro" id="IPR000719">
    <property type="entry name" value="Prot_kinase_dom"/>
</dbReference>
<dbReference type="InterPro" id="IPR010569">
    <property type="entry name" value="Myotubularin-like_Pase_dom"/>
</dbReference>
<dbReference type="VEuPathDB" id="AmoebaDB:EHI7A_018070"/>
<dbReference type="SUPFAM" id="SSF52799">
    <property type="entry name" value="(Phosphotyrosine protein) phosphatases II"/>
    <property type="match status" value="1"/>
</dbReference>
<dbReference type="Pfam" id="PF13855">
    <property type="entry name" value="LRR_8"/>
    <property type="match status" value="1"/>
</dbReference>
<keyword evidence="4" id="KW-0067">ATP-binding</keyword>